<sequence>MAVLDAFRLKEFDLEPVYASWDAPKFLGKPKKDMPVDEWLAQIKAGCLEHKVPKEYWHKVGQHYLGDGARARLDELKAVLRNMHGGKYTWNWKKFKVAMRNMGWDIDTRKTETYEVQSKPSGLWWIIGKNKPEETPANTKDSTVAAEKKDKEKEREGRTGRNPEKKSSLMSMISDKGEKGGDEKSAGSRPRNWLSRAPSTMSKRSSTDSVSSELSSAMCTKMSRDVTPSPPSSVAPTPAQSPGEVTTTSAHAPVWLLNACNALDFLTTEHPKTMTALSAVLITVGSLPVIPGIATGAGGAILASHAVQAAGAIAVGVGNWLKSAQEASAARATAEGQQATIQEAEKSSSR</sequence>
<gene>
    <name evidence="2" type="ORF">EWM64_g549</name>
</gene>
<accession>A0A4Z0ACM5</accession>
<evidence type="ECO:0000313" key="3">
    <source>
        <dbReference type="Proteomes" id="UP000298061"/>
    </source>
</evidence>
<feature type="compositionally biased region" description="Basic and acidic residues" evidence="1">
    <location>
        <begin position="175"/>
        <end position="186"/>
    </location>
</feature>
<name>A0A4Z0ACM5_9AGAM</name>
<dbReference type="Proteomes" id="UP000298061">
    <property type="component" value="Unassembled WGS sequence"/>
</dbReference>
<keyword evidence="3" id="KW-1185">Reference proteome</keyword>
<dbReference type="AlphaFoldDB" id="A0A4Z0ACM5"/>
<organism evidence="2 3">
    <name type="scientific">Hericium alpestre</name>
    <dbReference type="NCBI Taxonomy" id="135208"/>
    <lineage>
        <taxon>Eukaryota</taxon>
        <taxon>Fungi</taxon>
        <taxon>Dikarya</taxon>
        <taxon>Basidiomycota</taxon>
        <taxon>Agaricomycotina</taxon>
        <taxon>Agaricomycetes</taxon>
        <taxon>Russulales</taxon>
        <taxon>Hericiaceae</taxon>
        <taxon>Hericium</taxon>
    </lineage>
</organism>
<dbReference type="EMBL" id="SFCI01000027">
    <property type="protein sequence ID" value="TFY83468.1"/>
    <property type="molecule type" value="Genomic_DNA"/>
</dbReference>
<feature type="compositionally biased region" description="Basic and acidic residues" evidence="1">
    <location>
        <begin position="146"/>
        <end position="167"/>
    </location>
</feature>
<dbReference type="OrthoDB" id="3250110at2759"/>
<comment type="caution">
    <text evidence="2">The sequence shown here is derived from an EMBL/GenBank/DDBJ whole genome shotgun (WGS) entry which is preliminary data.</text>
</comment>
<proteinExistence type="predicted"/>
<feature type="compositionally biased region" description="Low complexity" evidence="1">
    <location>
        <begin position="207"/>
        <end position="216"/>
    </location>
</feature>
<reference evidence="2 3" key="1">
    <citation type="submission" date="2019-02" db="EMBL/GenBank/DDBJ databases">
        <title>Genome sequencing of the rare red list fungi Hericium alpestre (H. flagellum).</title>
        <authorList>
            <person name="Buettner E."/>
            <person name="Kellner H."/>
        </authorList>
    </citation>
    <scope>NUCLEOTIDE SEQUENCE [LARGE SCALE GENOMIC DNA]</scope>
    <source>
        <strain evidence="2 3">DSM 108284</strain>
    </source>
</reference>
<evidence type="ECO:0000313" key="2">
    <source>
        <dbReference type="EMBL" id="TFY83468.1"/>
    </source>
</evidence>
<evidence type="ECO:0000256" key="1">
    <source>
        <dbReference type="SAM" id="MobiDB-lite"/>
    </source>
</evidence>
<protein>
    <submittedName>
        <fullName evidence="2">Uncharacterized protein</fullName>
    </submittedName>
</protein>
<feature type="region of interest" description="Disordered" evidence="1">
    <location>
        <begin position="127"/>
        <end position="246"/>
    </location>
</feature>
<dbReference type="STRING" id="135208.A0A4Z0ACM5"/>